<evidence type="ECO:0000313" key="6">
    <source>
        <dbReference type="EMBL" id="KKQ66391.1"/>
    </source>
</evidence>
<keyword evidence="4" id="KW-0812">Transmembrane</keyword>
<dbReference type="GO" id="GO:0000272">
    <property type="term" value="P:polysaccharide catabolic process"/>
    <property type="evidence" value="ECO:0007669"/>
    <property type="project" value="InterPro"/>
</dbReference>
<feature type="transmembrane region" description="Helical" evidence="4">
    <location>
        <begin position="21"/>
        <end position="40"/>
    </location>
</feature>
<evidence type="ECO:0000256" key="1">
    <source>
        <dbReference type="ARBA" id="ARBA00022801"/>
    </source>
</evidence>
<evidence type="ECO:0000256" key="4">
    <source>
        <dbReference type="SAM" id="Phobius"/>
    </source>
</evidence>
<dbReference type="PANTHER" id="PTHR12631">
    <property type="entry name" value="ALPHA-L-IDURONIDASE"/>
    <property type="match status" value="1"/>
</dbReference>
<dbReference type="GO" id="GO:0004553">
    <property type="term" value="F:hydrolase activity, hydrolyzing O-glycosyl compounds"/>
    <property type="evidence" value="ECO:0007669"/>
    <property type="project" value="InterPro"/>
</dbReference>
<dbReference type="Pfam" id="PF00150">
    <property type="entry name" value="Cellulase"/>
    <property type="match status" value="1"/>
</dbReference>
<accession>A0A0G0MNB2</accession>
<name>A0A0G0MNB2_9BACT</name>
<evidence type="ECO:0000313" key="7">
    <source>
        <dbReference type="Proteomes" id="UP000034235"/>
    </source>
</evidence>
<sequence length="456" mass="52386">MLSAIKHNATEITKYLKDHKKAALITLISFVGLILGLYLVQRQQLLKSKAFTPEEILQIESNGQTLTYDSERGGYVTSLDNVKIKLQVLQEPTEQKTETTLPLPKSINDSNTPYSNFSLQKQPDGTVSIKHLFGISSHVWWIDSNPQVYINHFKNLGVTDIRLAVDWKRFEAVEGKYDFSMYDRVLPTLNNAGFEVTGVFVTVPAWVSSNPIGCGKEATQTKYCDLPESRMSQFRNAVREMVTRYPFITRWEVGNEPELWTHLGDNLNDYLKTLRVFYEEAKKMNSNIQVAAATLRGWDYYVAGMYDLAPDRPWDAITFHPYANFDRDGKIDPVNLASDDPGTDLRTKEIDKIRAGMVAKGDGHKPIWITEYGWDRLPEEQAKHFNALINWLSTRPWVTVAHIHMLHDTYDVGSPQHYGLTYLEPFKPDITSETNFKPKPFFYDAFKNHPRFISQF</sequence>
<proteinExistence type="inferred from homology"/>
<comment type="caution">
    <text evidence="6">The sequence shown here is derived from an EMBL/GenBank/DDBJ whole genome shotgun (WGS) entry which is preliminary data.</text>
</comment>
<dbReference type="SUPFAM" id="SSF51445">
    <property type="entry name" value="(Trans)glycosidases"/>
    <property type="match status" value="1"/>
</dbReference>
<evidence type="ECO:0000259" key="5">
    <source>
        <dbReference type="Pfam" id="PF00150"/>
    </source>
</evidence>
<dbReference type="InterPro" id="IPR051923">
    <property type="entry name" value="Glycosyl_Hydrolase_39"/>
</dbReference>
<dbReference type="EMBL" id="LBUP01000005">
    <property type="protein sequence ID" value="KKQ66391.1"/>
    <property type="molecule type" value="Genomic_DNA"/>
</dbReference>
<protein>
    <recommendedName>
        <fullName evidence="5">Glycoside hydrolase family 5 domain-containing protein</fullName>
    </recommendedName>
</protein>
<comment type="similarity">
    <text evidence="3">Belongs to the glycosyl hydrolase 5 (cellulase A) family.</text>
</comment>
<keyword evidence="4" id="KW-0472">Membrane</keyword>
<feature type="domain" description="Glycoside hydrolase family 5" evidence="5">
    <location>
        <begin position="131"/>
        <end position="375"/>
    </location>
</feature>
<keyword evidence="4" id="KW-1133">Transmembrane helix</keyword>
<gene>
    <name evidence="6" type="ORF">US86_C0005G0002</name>
</gene>
<evidence type="ECO:0000256" key="2">
    <source>
        <dbReference type="ARBA" id="ARBA00023295"/>
    </source>
</evidence>
<dbReference type="InterPro" id="IPR001547">
    <property type="entry name" value="Glyco_hydro_5"/>
</dbReference>
<dbReference type="Proteomes" id="UP000034235">
    <property type="component" value="Unassembled WGS sequence"/>
</dbReference>
<dbReference type="Gene3D" id="3.20.20.80">
    <property type="entry name" value="Glycosidases"/>
    <property type="match status" value="1"/>
</dbReference>
<dbReference type="AlphaFoldDB" id="A0A0G0MNB2"/>
<dbReference type="PANTHER" id="PTHR12631:SF10">
    <property type="entry name" value="BETA-XYLOSIDASE-LIKE PROTEIN-RELATED"/>
    <property type="match status" value="1"/>
</dbReference>
<keyword evidence="2 3" id="KW-0326">Glycosidase</keyword>
<keyword evidence="1 3" id="KW-0378">Hydrolase</keyword>
<reference evidence="6 7" key="1">
    <citation type="journal article" date="2015" name="Nature">
        <title>rRNA introns, odd ribosomes, and small enigmatic genomes across a large radiation of phyla.</title>
        <authorList>
            <person name="Brown C.T."/>
            <person name="Hug L.A."/>
            <person name="Thomas B.C."/>
            <person name="Sharon I."/>
            <person name="Castelle C.J."/>
            <person name="Singh A."/>
            <person name="Wilkins M.J."/>
            <person name="Williams K.H."/>
            <person name="Banfield J.F."/>
        </authorList>
    </citation>
    <scope>NUCLEOTIDE SEQUENCE [LARGE SCALE GENOMIC DNA]</scope>
</reference>
<organism evidence="6 7">
    <name type="scientific">Candidatus Daviesbacteria bacterium GW2011_GWA2_38_24</name>
    <dbReference type="NCBI Taxonomy" id="1618422"/>
    <lineage>
        <taxon>Bacteria</taxon>
        <taxon>Candidatus Daviesiibacteriota</taxon>
    </lineage>
</organism>
<evidence type="ECO:0000256" key="3">
    <source>
        <dbReference type="RuleBase" id="RU361153"/>
    </source>
</evidence>
<dbReference type="InterPro" id="IPR017853">
    <property type="entry name" value="GH"/>
</dbReference>